<dbReference type="Proteomes" id="UP001320326">
    <property type="component" value="Chromosome"/>
</dbReference>
<dbReference type="KEGG" id="seme:MIZ01_2692"/>
<accession>A0AAN1XCD2</accession>
<name>A0AAN1XCD2_9PROT</name>
<dbReference type="AlphaFoldDB" id="A0AAN1XCD2"/>
<keyword evidence="2" id="KW-1185">Reference proteome</keyword>
<dbReference type="EMBL" id="AP023423">
    <property type="protein sequence ID" value="BCK88886.1"/>
    <property type="molecule type" value="Genomic_DNA"/>
</dbReference>
<proteinExistence type="predicted"/>
<evidence type="ECO:0000313" key="1">
    <source>
        <dbReference type="EMBL" id="BCK88886.1"/>
    </source>
</evidence>
<protein>
    <submittedName>
        <fullName evidence="1">Uncharacterized protein</fullName>
    </submittedName>
</protein>
<sequence length="161" mass="17288">MSCKCDERKTMKKILVLGLLPLLAACQSTPKLEDDTRYVKLAKVVDVHVFTDAERKEAAKTLPPGDSGVGFGIGIGVGTGGGFGGMMIGAGTGLGGRDRRKEPPQVAYGANRFTVQPLNTSERIEVMSYKHYKAGDCVKVLTGHPTEFARLFDPKEGELCN</sequence>
<dbReference type="PROSITE" id="PS51257">
    <property type="entry name" value="PROKAR_LIPOPROTEIN"/>
    <property type="match status" value="1"/>
</dbReference>
<gene>
    <name evidence="1" type="ORF">MIZ01_2692</name>
</gene>
<organism evidence="1 2">
    <name type="scientific">Sideroxyarcus emersonii</name>
    <dbReference type="NCBI Taxonomy" id="2764705"/>
    <lineage>
        <taxon>Bacteria</taxon>
        <taxon>Pseudomonadati</taxon>
        <taxon>Pseudomonadota</taxon>
        <taxon>Betaproteobacteria</taxon>
        <taxon>Nitrosomonadales</taxon>
        <taxon>Gallionellaceae</taxon>
        <taxon>Sideroxyarcus</taxon>
    </lineage>
</organism>
<evidence type="ECO:0000313" key="2">
    <source>
        <dbReference type="Proteomes" id="UP001320326"/>
    </source>
</evidence>
<reference evidence="1 2" key="1">
    <citation type="journal article" date="2022" name="Int. J. Syst. Evol. Microbiol.">
        <title>&lt;i&gt;Sideroxyarcus emersonii&lt;/i&gt; gen. nov. sp. nov., a neutrophilic, microaerobic iron- and thiosulfate-oxidizing bacterium isolated from iron-rich wetland sediment.</title>
        <authorList>
            <person name="Kato S."/>
            <person name="Itoh T."/>
            <person name="Iino T."/>
            <person name="Ohkuma M."/>
        </authorList>
    </citation>
    <scope>NUCLEOTIDE SEQUENCE [LARGE SCALE GENOMIC DNA]</scope>
    <source>
        <strain evidence="1 2">MIZ01</strain>
    </source>
</reference>